<reference evidence="1 2" key="1">
    <citation type="submission" date="2014-12" db="EMBL/GenBank/DDBJ databases">
        <title>Genome assembly of Enhygromyxa salina DSM 15201.</title>
        <authorList>
            <person name="Sharma G."/>
            <person name="Subramanian S."/>
        </authorList>
    </citation>
    <scope>NUCLEOTIDE SEQUENCE [LARGE SCALE GENOMIC DNA]</scope>
    <source>
        <strain evidence="1 2">DSM 15201</strain>
    </source>
</reference>
<evidence type="ECO:0000313" key="1">
    <source>
        <dbReference type="EMBL" id="KIG16831.1"/>
    </source>
</evidence>
<accession>A0A0C2D0R3</accession>
<proteinExistence type="predicted"/>
<comment type="caution">
    <text evidence="1">The sequence shown here is derived from an EMBL/GenBank/DDBJ whole genome shotgun (WGS) entry which is preliminary data.</text>
</comment>
<dbReference type="EMBL" id="JMCC02000031">
    <property type="protein sequence ID" value="KIG16831.1"/>
    <property type="molecule type" value="Genomic_DNA"/>
</dbReference>
<sequence length="52" mass="5471">MCAMPSRPLLLLCAHQVTSTQAFGLSQYGDSQHAGAADNSAAYAYVVGLRLD</sequence>
<gene>
    <name evidence="1" type="ORF">DB30_03993</name>
</gene>
<dbReference type="Proteomes" id="UP000031599">
    <property type="component" value="Unassembled WGS sequence"/>
</dbReference>
<organism evidence="1 2">
    <name type="scientific">Enhygromyxa salina</name>
    <dbReference type="NCBI Taxonomy" id="215803"/>
    <lineage>
        <taxon>Bacteria</taxon>
        <taxon>Pseudomonadati</taxon>
        <taxon>Myxococcota</taxon>
        <taxon>Polyangia</taxon>
        <taxon>Nannocystales</taxon>
        <taxon>Nannocystaceae</taxon>
        <taxon>Enhygromyxa</taxon>
    </lineage>
</organism>
<evidence type="ECO:0000313" key="2">
    <source>
        <dbReference type="Proteomes" id="UP000031599"/>
    </source>
</evidence>
<name>A0A0C2D0R3_9BACT</name>
<protein>
    <submittedName>
        <fullName evidence="1">Uncharacterized protein</fullName>
    </submittedName>
</protein>
<dbReference type="AlphaFoldDB" id="A0A0C2D0R3"/>